<evidence type="ECO:0000313" key="1">
    <source>
        <dbReference type="EnsemblProtists" id="HpaP808229"/>
    </source>
</evidence>
<accession>M4BP90</accession>
<dbReference type="VEuPathDB" id="FungiDB:HpaG808229"/>
<evidence type="ECO:0000313" key="2">
    <source>
        <dbReference type="Proteomes" id="UP000011713"/>
    </source>
</evidence>
<dbReference type="HOGENOM" id="CLU_1781010_0_0_1"/>
<evidence type="ECO:0008006" key="3">
    <source>
        <dbReference type="Google" id="ProtNLM"/>
    </source>
</evidence>
<name>M4BP90_HYAAE</name>
<dbReference type="EnsemblProtists" id="HpaT808229">
    <property type="protein sequence ID" value="HpaP808229"/>
    <property type="gene ID" value="HpaG808229"/>
</dbReference>
<sequence>MPSTRLIMHTPRNYSRTKRQCYLERHQTYLRASERRSAACFRTRRGRSAGLGYESGGIACSICFATLWAQRNRWVHNYEETTTDQAKSEQMQTLLRQLQAVAVREHRFNRDGDDCIFFRRATELFFNPVSPRPFTQYDPRRQLTPR</sequence>
<proteinExistence type="predicted"/>
<organism evidence="1 2">
    <name type="scientific">Hyaloperonospora arabidopsidis (strain Emoy2)</name>
    <name type="common">Downy mildew agent</name>
    <name type="synonym">Peronospora arabidopsidis</name>
    <dbReference type="NCBI Taxonomy" id="559515"/>
    <lineage>
        <taxon>Eukaryota</taxon>
        <taxon>Sar</taxon>
        <taxon>Stramenopiles</taxon>
        <taxon>Oomycota</taxon>
        <taxon>Peronosporomycetes</taxon>
        <taxon>Peronosporales</taxon>
        <taxon>Peronosporaceae</taxon>
        <taxon>Hyaloperonospora</taxon>
    </lineage>
</organism>
<reference evidence="1" key="2">
    <citation type="submission" date="2015-06" db="UniProtKB">
        <authorList>
            <consortium name="EnsemblProtists"/>
        </authorList>
    </citation>
    <scope>IDENTIFICATION</scope>
    <source>
        <strain evidence="1">Emoy2</strain>
    </source>
</reference>
<protein>
    <recommendedName>
        <fullName evidence="3">RxLR effector candidate protein</fullName>
    </recommendedName>
</protein>
<dbReference type="InParanoid" id="M4BP90"/>
<reference evidence="2" key="1">
    <citation type="journal article" date="2010" name="Science">
        <title>Signatures of adaptation to obligate biotrophy in the Hyaloperonospora arabidopsidis genome.</title>
        <authorList>
            <person name="Baxter L."/>
            <person name="Tripathy S."/>
            <person name="Ishaque N."/>
            <person name="Boot N."/>
            <person name="Cabral A."/>
            <person name="Kemen E."/>
            <person name="Thines M."/>
            <person name="Ah-Fong A."/>
            <person name="Anderson R."/>
            <person name="Badejoko W."/>
            <person name="Bittner-Eddy P."/>
            <person name="Boore J.L."/>
            <person name="Chibucos M.C."/>
            <person name="Coates M."/>
            <person name="Dehal P."/>
            <person name="Delehaunty K."/>
            <person name="Dong S."/>
            <person name="Downton P."/>
            <person name="Dumas B."/>
            <person name="Fabro G."/>
            <person name="Fronick C."/>
            <person name="Fuerstenberg S.I."/>
            <person name="Fulton L."/>
            <person name="Gaulin E."/>
            <person name="Govers F."/>
            <person name="Hughes L."/>
            <person name="Humphray S."/>
            <person name="Jiang R.H."/>
            <person name="Judelson H."/>
            <person name="Kamoun S."/>
            <person name="Kyung K."/>
            <person name="Meijer H."/>
            <person name="Minx P."/>
            <person name="Morris P."/>
            <person name="Nelson J."/>
            <person name="Phuntumart V."/>
            <person name="Qutob D."/>
            <person name="Rehmany A."/>
            <person name="Rougon-Cardoso A."/>
            <person name="Ryden P."/>
            <person name="Torto-Alalibo T."/>
            <person name="Studholme D."/>
            <person name="Wang Y."/>
            <person name="Win J."/>
            <person name="Wood J."/>
            <person name="Clifton S.W."/>
            <person name="Rogers J."/>
            <person name="Van den Ackerveken G."/>
            <person name="Jones J.D."/>
            <person name="McDowell J.M."/>
            <person name="Beynon J."/>
            <person name="Tyler B.M."/>
        </authorList>
    </citation>
    <scope>NUCLEOTIDE SEQUENCE [LARGE SCALE GENOMIC DNA]</scope>
    <source>
        <strain evidence="2">Emoy2</strain>
    </source>
</reference>
<dbReference type="AlphaFoldDB" id="M4BP90"/>
<dbReference type="EMBL" id="JH598491">
    <property type="status" value="NOT_ANNOTATED_CDS"/>
    <property type="molecule type" value="Genomic_DNA"/>
</dbReference>
<keyword evidence="2" id="KW-1185">Reference proteome</keyword>
<dbReference type="Proteomes" id="UP000011713">
    <property type="component" value="Unassembled WGS sequence"/>
</dbReference>